<accession>A0A819S7Z9</accession>
<feature type="compositionally biased region" description="Acidic residues" evidence="1">
    <location>
        <begin position="1"/>
        <end position="10"/>
    </location>
</feature>
<proteinExistence type="predicted"/>
<sequence length="392" mass="44305">MSSEETDIEESSNSSSDVSSLDNDFTGMQFESSSSEEQVMDDDVYSQVWGEIESESDAEFSEDLGMIQEVPENLKDSKISPIDCYRYFIIDEIINLIIRETNRYAEQHLETHALTKRSKTLQCKPTTHEEMLKLLRIIIEMGLVQMPKGDCCSNNNYIPGKAHKYGVKIYKLAATNGYTWNFMVYTGKQDPTTGLGHTQAVVMDLADSLLGCHRTVVVGNFFASVSLAKSLLRNDTYLIGTLRSKRAGSEHEVVQKKLKHGEIYALQSNNGIKLIKWKDKRDVLMISTKSSHSATLVDTEKINKANEFIMKPQVIIDYNQEKQVGFTGGPHRRERVKKRKLFQYDERFDSSIDSTMTPINEINVQQKRAFSVQATSAPIERAFSPAGIIISP</sequence>
<name>A0A819S7Z9_9BILA</name>
<evidence type="ECO:0000259" key="2">
    <source>
        <dbReference type="Pfam" id="PF13843"/>
    </source>
</evidence>
<dbReference type="Pfam" id="PF13843">
    <property type="entry name" value="DDE_Tnp_1_7"/>
    <property type="match status" value="2"/>
</dbReference>
<feature type="compositionally biased region" description="Low complexity" evidence="1">
    <location>
        <begin position="11"/>
        <end position="24"/>
    </location>
</feature>
<feature type="region of interest" description="Disordered" evidence="1">
    <location>
        <begin position="1"/>
        <end position="41"/>
    </location>
</feature>
<dbReference type="PANTHER" id="PTHR46599:SF3">
    <property type="entry name" value="PIGGYBAC TRANSPOSABLE ELEMENT-DERIVED PROTEIN 4"/>
    <property type="match status" value="1"/>
</dbReference>
<organism evidence="3 4">
    <name type="scientific">Rotaria magnacalcarata</name>
    <dbReference type="NCBI Taxonomy" id="392030"/>
    <lineage>
        <taxon>Eukaryota</taxon>
        <taxon>Metazoa</taxon>
        <taxon>Spiralia</taxon>
        <taxon>Gnathifera</taxon>
        <taxon>Rotifera</taxon>
        <taxon>Eurotatoria</taxon>
        <taxon>Bdelloidea</taxon>
        <taxon>Philodinida</taxon>
        <taxon>Philodinidae</taxon>
        <taxon>Rotaria</taxon>
    </lineage>
</organism>
<evidence type="ECO:0000313" key="3">
    <source>
        <dbReference type="EMBL" id="CAF4057674.1"/>
    </source>
</evidence>
<gene>
    <name evidence="3" type="ORF">OVN521_LOCUS18398</name>
</gene>
<dbReference type="PANTHER" id="PTHR46599">
    <property type="entry name" value="PIGGYBAC TRANSPOSABLE ELEMENT-DERIVED PROTEIN 4"/>
    <property type="match status" value="1"/>
</dbReference>
<evidence type="ECO:0000256" key="1">
    <source>
        <dbReference type="SAM" id="MobiDB-lite"/>
    </source>
</evidence>
<dbReference type="InterPro" id="IPR029526">
    <property type="entry name" value="PGBD"/>
</dbReference>
<evidence type="ECO:0000313" key="4">
    <source>
        <dbReference type="Proteomes" id="UP000663866"/>
    </source>
</evidence>
<reference evidence="3" key="1">
    <citation type="submission" date="2021-02" db="EMBL/GenBank/DDBJ databases">
        <authorList>
            <person name="Nowell W R."/>
        </authorList>
    </citation>
    <scope>NUCLEOTIDE SEQUENCE</scope>
</reference>
<dbReference type="AlphaFoldDB" id="A0A819S7Z9"/>
<dbReference type="EMBL" id="CAJOBG010003332">
    <property type="protein sequence ID" value="CAF4057674.1"/>
    <property type="molecule type" value="Genomic_DNA"/>
</dbReference>
<feature type="domain" description="PiggyBac transposable element-derived protein" evidence="2">
    <location>
        <begin position="80"/>
        <end position="147"/>
    </location>
</feature>
<comment type="caution">
    <text evidence="3">The sequence shown here is derived from an EMBL/GenBank/DDBJ whole genome shotgun (WGS) entry which is preliminary data.</text>
</comment>
<dbReference type="Proteomes" id="UP000663866">
    <property type="component" value="Unassembled WGS sequence"/>
</dbReference>
<feature type="domain" description="PiggyBac transposable element-derived protein" evidence="2">
    <location>
        <begin position="152"/>
        <end position="323"/>
    </location>
</feature>
<keyword evidence="4" id="KW-1185">Reference proteome</keyword>
<protein>
    <recommendedName>
        <fullName evidence="2">PiggyBac transposable element-derived protein domain-containing protein</fullName>
    </recommendedName>
</protein>